<accession>A0A4Z0F9C9</accession>
<dbReference type="InterPro" id="IPR036680">
    <property type="entry name" value="SPOR-like_sf"/>
</dbReference>
<dbReference type="RefSeq" id="WP_135281928.1">
    <property type="nucleotide sequence ID" value="NZ_SRIO01000009.1"/>
</dbReference>
<dbReference type="InterPro" id="IPR007730">
    <property type="entry name" value="SPOR-like_dom"/>
</dbReference>
<keyword evidence="3" id="KW-1185">Reference proteome</keyword>
<evidence type="ECO:0000259" key="1">
    <source>
        <dbReference type="Pfam" id="PF05036"/>
    </source>
</evidence>
<feature type="domain" description="SPOR" evidence="1">
    <location>
        <begin position="65"/>
        <end position="124"/>
    </location>
</feature>
<organism evidence="2 3">
    <name type="scientific">Candidatus Macondimonas diazotrophica</name>
    <dbReference type="NCBI Taxonomy" id="2305248"/>
    <lineage>
        <taxon>Bacteria</taxon>
        <taxon>Pseudomonadati</taxon>
        <taxon>Pseudomonadota</taxon>
        <taxon>Gammaproteobacteria</taxon>
        <taxon>Chromatiales</taxon>
        <taxon>Ectothiorhodospiraceae</taxon>
        <taxon>Candidatus Macondimonas</taxon>
    </lineage>
</organism>
<proteinExistence type="predicted"/>
<name>A0A4Z0F9C9_9GAMM</name>
<reference evidence="2 3" key="1">
    <citation type="journal article" date="2019" name="ISME J.">
        <title>Candidatus Macondimonas diazotrophica, a novel gammaproteobacterial genus dominating crude-oil-contaminated coastal sediments.</title>
        <authorList>
            <person name="Karthikeyan S."/>
            <person name="Konstantinidis K."/>
        </authorList>
    </citation>
    <scope>NUCLEOTIDE SEQUENCE [LARGE SCALE GENOMIC DNA]</scope>
    <source>
        <strain evidence="2 3">KTK01</strain>
    </source>
</reference>
<dbReference type="Pfam" id="PF05036">
    <property type="entry name" value="SPOR"/>
    <property type="match status" value="1"/>
</dbReference>
<comment type="caution">
    <text evidence="2">The sequence shown here is derived from an EMBL/GenBank/DDBJ whole genome shotgun (WGS) entry which is preliminary data.</text>
</comment>
<evidence type="ECO:0000313" key="3">
    <source>
        <dbReference type="Proteomes" id="UP000297890"/>
    </source>
</evidence>
<gene>
    <name evidence="2" type="ORF">E4680_08200</name>
</gene>
<dbReference type="SUPFAM" id="SSF110997">
    <property type="entry name" value="Sporulation related repeat"/>
    <property type="match status" value="1"/>
</dbReference>
<dbReference type="Gene3D" id="3.30.70.1070">
    <property type="entry name" value="Sporulation related repeat"/>
    <property type="match status" value="1"/>
</dbReference>
<dbReference type="GO" id="GO:0042834">
    <property type="term" value="F:peptidoglycan binding"/>
    <property type="evidence" value="ECO:0007669"/>
    <property type="project" value="InterPro"/>
</dbReference>
<dbReference type="AlphaFoldDB" id="A0A4Z0F9C9"/>
<dbReference type="Proteomes" id="UP000297890">
    <property type="component" value="Unassembled WGS sequence"/>
</dbReference>
<protein>
    <submittedName>
        <fullName evidence="2">SPOR domain-containing protein</fullName>
    </submittedName>
</protein>
<dbReference type="EMBL" id="SRIO01000009">
    <property type="protein sequence ID" value="TFZ82453.1"/>
    <property type="molecule type" value="Genomic_DNA"/>
</dbReference>
<dbReference type="OrthoDB" id="7058146at2"/>
<evidence type="ECO:0000313" key="2">
    <source>
        <dbReference type="EMBL" id="TFZ82453.1"/>
    </source>
</evidence>
<sequence length="195" mass="21017">MARGGRITVLSLVLLCLLLGIWQLRGAVSSAGSAQSPAAAVLRAVGPTSESDRVEGRCWRAGPLDEGDARKLVNRLLASGIEAEVAVDIRREKVADWVYLPPLATQAAAQAELQRLRGMGIDDLAVVVIGPMRHGLSLGLYAEPGRALQRVAALKAIGVDARIEPRYLERRRTDVLVRSLRPPQTGLSWNSVVCR</sequence>